<accession>A0A0P1IUU3</accession>
<evidence type="ECO:0000313" key="6">
    <source>
        <dbReference type="EMBL" id="CUK08986.1"/>
    </source>
</evidence>
<dbReference type="STRING" id="1715693.PH7735_03318"/>
<dbReference type="PANTHER" id="PTHR30085:SF6">
    <property type="entry name" value="ABC TRANSPORTER GLUTAMINE-BINDING PROTEIN GLNH"/>
    <property type="match status" value="1"/>
</dbReference>
<proteinExistence type="inferred from homology"/>
<evidence type="ECO:0000256" key="1">
    <source>
        <dbReference type="ARBA" id="ARBA00010333"/>
    </source>
</evidence>
<feature type="chain" id="PRO_5006065636" evidence="4">
    <location>
        <begin position="21"/>
        <end position="279"/>
    </location>
</feature>
<keyword evidence="2" id="KW-0813">Transport</keyword>
<dbReference type="GO" id="GO:0005576">
    <property type="term" value="C:extracellular region"/>
    <property type="evidence" value="ECO:0007669"/>
    <property type="project" value="TreeGrafter"/>
</dbReference>
<dbReference type="AlphaFoldDB" id="A0A0P1IUU3"/>
<evidence type="ECO:0000313" key="7">
    <source>
        <dbReference type="Proteomes" id="UP000051870"/>
    </source>
</evidence>
<comment type="similarity">
    <text evidence="1">Belongs to the bacterial solute-binding protein 3 family.</text>
</comment>
<dbReference type="EMBL" id="CYTW01000004">
    <property type="protein sequence ID" value="CUK08986.1"/>
    <property type="molecule type" value="Genomic_DNA"/>
</dbReference>
<name>A0A0P1IUU3_9RHOB</name>
<evidence type="ECO:0000256" key="4">
    <source>
        <dbReference type="SAM" id="SignalP"/>
    </source>
</evidence>
<evidence type="ECO:0000259" key="5">
    <source>
        <dbReference type="SMART" id="SM00062"/>
    </source>
</evidence>
<gene>
    <name evidence="6" type="primary">gltI</name>
    <name evidence="6" type="ORF">PH7735_03318</name>
</gene>
<keyword evidence="3 4" id="KW-0732">Signal</keyword>
<dbReference type="SUPFAM" id="SSF53850">
    <property type="entry name" value="Periplasmic binding protein-like II"/>
    <property type="match status" value="1"/>
</dbReference>
<dbReference type="GO" id="GO:0006865">
    <property type="term" value="P:amino acid transport"/>
    <property type="evidence" value="ECO:0007669"/>
    <property type="project" value="TreeGrafter"/>
</dbReference>
<dbReference type="CDD" id="cd13688">
    <property type="entry name" value="PBP2_GltI_DEBP"/>
    <property type="match status" value="1"/>
</dbReference>
<keyword evidence="7" id="KW-1185">Reference proteome</keyword>
<feature type="domain" description="Solute-binding protein family 3/N-terminal" evidence="5">
    <location>
        <begin position="31"/>
        <end position="262"/>
    </location>
</feature>
<organism evidence="6 7">
    <name type="scientific">Shimia thalassica</name>
    <dbReference type="NCBI Taxonomy" id="1715693"/>
    <lineage>
        <taxon>Bacteria</taxon>
        <taxon>Pseudomonadati</taxon>
        <taxon>Pseudomonadota</taxon>
        <taxon>Alphaproteobacteria</taxon>
        <taxon>Rhodobacterales</taxon>
        <taxon>Roseobacteraceae</taxon>
    </lineage>
</organism>
<dbReference type="Pfam" id="PF00497">
    <property type="entry name" value="SBP_bac_3"/>
    <property type="match status" value="1"/>
</dbReference>
<dbReference type="RefSeq" id="WP_058312487.1">
    <property type="nucleotide sequence ID" value="NZ_CYTW01000004.1"/>
</dbReference>
<dbReference type="InterPro" id="IPR001638">
    <property type="entry name" value="Solute-binding_3/MltF_N"/>
</dbReference>
<feature type="signal peptide" evidence="4">
    <location>
        <begin position="1"/>
        <end position="20"/>
    </location>
</feature>
<dbReference type="SMART" id="SM00062">
    <property type="entry name" value="PBPb"/>
    <property type="match status" value="1"/>
</dbReference>
<dbReference type="InterPro" id="IPR051455">
    <property type="entry name" value="Bact_solute-bind_prot3"/>
</dbReference>
<dbReference type="Proteomes" id="UP000051870">
    <property type="component" value="Unassembled WGS sequence"/>
</dbReference>
<dbReference type="PANTHER" id="PTHR30085">
    <property type="entry name" value="AMINO ACID ABC TRANSPORTER PERMEASE"/>
    <property type="match status" value="1"/>
</dbReference>
<protein>
    <submittedName>
        <fullName evidence="6">Glutamate/aspartate periplasmic-binding protein</fullName>
    </submittedName>
</protein>
<reference evidence="7" key="1">
    <citation type="submission" date="2015-09" db="EMBL/GenBank/DDBJ databases">
        <authorList>
            <person name="Rodrigo-Torres Lidia"/>
            <person name="Arahal R.David."/>
        </authorList>
    </citation>
    <scope>NUCLEOTIDE SEQUENCE [LARGE SCALE GENOMIC DNA]</scope>
    <source>
        <strain evidence="7">CECT 7735</strain>
    </source>
</reference>
<dbReference type="Gene3D" id="3.40.190.10">
    <property type="entry name" value="Periplasmic binding protein-like II"/>
    <property type="match status" value="2"/>
</dbReference>
<evidence type="ECO:0000256" key="2">
    <source>
        <dbReference type="ARBA" id="ARBA00022448"/>
    </source>
</evidence>
<dbReference type="GO" id="GO:0030288">
    <property type="term" value="C:outer membrane-bounded periplasmic space"/>
    <property type="evidence" value="ECO:0007669"/>
    <property type="project" value="TreeGrafter"/>
</dbReference>
<dbReference type="GeneID" id="83882297"/>
<sequence length="279" mass="29826">MRSLLFSIAAIAMTALPASAQTLERVAETKQLNLGYRLDAAPLSYRMDDGQPAGYAPLVCVQVAQAIINHLKIPNLNAQFVPVDASDRFEKVASGEIDILCGAATITLGRRALVDFSIPIFVDGTSLVLQKDAPESLESFSGKKLGVRGNTTTEAALRNTLASIGIQAEVVVFDTHGAGMAAMENKEIDGYFADQSILAGLFFGSPKQADLKMSTEILTIEKQGLAIKRGDTEFRLVVDSALSELYANGEMLKIFQKAIPGVNPGLAMEAMYLIAPTVD</sequence>
<evidence type="ECO:0000256" key="3">
    <source>
        <dbReference type="ARBA" id="ARBA00022729"/>
    </source>
</evidence>